<keyword evidence="1" id="KW-0732">Signal</keyword>
<comment type="caution">
    <text evidence="2">The sequence shown here is derived from an EMBL/GenBank/DDBJ whole genome shotgun (WGS) entry which is preliminary data.</text>
</comment>
<feature type="chain" id="PRO_5003532129" evidence="1">
    <location>
        <begin position="23"/>
        <end position="531"/>
    </location>
</feature>
<evidence type="ECO:0000313" key="3">
    <source>
        <dbReference type="Proteomes" id="UP000005143"/>
    </source>
</evidence>
<protein>
    <submittedName>
        <fullName evidence="2">Uncharacterized protein</fullName>
    </submittedName>
</protein>
<accession>H0E6J4</accession>
<proteinExistence type="predicted"/>
<evidence type="ECO:0000256" key="1">
    <source>
        <dbReference type="SAM" id="SignalP"/>
    </source>
</evidence>
<gene>
    <name evidence="2" type="ORF">PAI11_24440</name>
</gene>
<dbReference type="AlphaFoldDB" id="H0E6J4"/>
<dbReference type="EMBL" id="AGUD01000205">
    <property type="protein sequence ID" value="EHN10693.1"/>
    <property type="molecule type" value="Genomic_DNA"/>
</dbReference>
<dbReference type="Proteomes" id="UP000005143">
    <property type="component" value="Unassembled WGS sequence"/>
</dbReference>
<reference evidence="2 3" key="1">
    <citation type="journal article" date="2013" name="Biodegradation">
        <title>Quantitative proteomic analysis of ibuprofen-degrading Patulibacter sp. strain I11.</title>
        <authorList>
            <person name="Almeida B."/>
            <person name="Kjeldal H."/>
            <person name="Lolas I."/>
            <person name="Knudsen A.D."/>
            <person name="Carvalho G."/>
            <person name="Nielsen K.L."/>
            <person name="Barreto Crespo M.T."/>
            <person name="Stensballe A."/>
            <person name="Nielsen J.L."/>
        </authorList>
    </citation>
    <scope>NUCLEOTIDE SEQUENCE [LARGE SCALE GENOMIC DNA]</scope>
    <source>
        <strain evidence="2 3">I11</strain>
    </source>
</reference>
<sequence length="531" mass="56663">MWVLVAAVATLVVVAPVAPSRAAPPTREQSCLTLHLTQPLTWRNPESGATAGLPPGVARRLPRTLLLGGGGAEAFNARYDYATRDGDLYFRTRKRGATPAGPWGAVVLPACFAGRIASIDADRDWLLVVTEDREVLTTSRADAGPERFDWSMRWGPILGFGERLRLPADTIAWSASSTTGAYRFRDATGGLRNTAGAGTLYELRAGGQRITYDDPWLPTDGSYELCGPREGRFRAAGIAAGGATVMVIGEHGELYTRTFDFDLSGANTLLLKYGYGDATPASAIRLPRAGWRAQPPIDRPLTSAISVVVTGLDEPQRLLRVAGRNRAGHTGVWQKRIDAARWNWVRSDEPLPGRPLSDDRRPAPLGAPATAAYRARIGDVEVEVPDLSVACSPATLRLRAPSGATLELPLHLVEAIRQATRGPGLDATPRGYLGQIEVPAAVRASAAARDPALRAVLDGPLGGRRFTNAPALATATALRFPRQCWSLGRDGHPPPPRSLQELLSDVLDLGMPVNLLTGGPDHAAPTPLTGC</sequence>
<evidence type="ECO:0000313" key="2">
    <source>
        <dbReference type="EMBL" id="EHN10693.1"/>
    </source>
</evidence>
<feature type="signal peptide" evidence="1">
    <location>
        <begin position="1"/>
        <end position="22"/>
    </location>
</feature>
<name>H0E6J4_9ACTN</name>
<keyword evidence="3" id="KW-1185">Reference proteome</keyword>
<organism evidence="2 3">
    <name type="scientific">Patulibacter medicamentivorans</name>
    <dbReference type="NCBI Taxonomy" id="1097667"/>
    <lineage>
        <taxon>Bacteria</taxon>
        <taxon>Bacillati</taxon>
        <taxon>Actinomycetota</taxon>
        <taxon>Thermoleophilia</taxon>
        <taxon>Solirubrobacterales</taxon>
        <taxon>Patulibacteraceae</taxon>
        <taxon>Patulibacter</taxon>
    </lineage>
</organism>